<evidence type="ECO:0000256" key="1">
    <source>
        <dbReference type="ARBA" id="ARBA00004141"/>
    </source>
</evidence>
<accession>E6U0Z7</accession>
<keyword evidence="5 8" id="KW-0812">Transmembrane</keyword>
<evidence type="ECO:0000256" key="8">
    <source>
        <dbReference type="SAM" id="Phobius"/>
    </source>
</evidence>
<dbReference type="STRING" id="649639.Bcell_2047"/>
<keyword evidence="7 8" id="KW-0472">Membrane</keyword>
<evidence type="ECO:0000256" key="2">
    <source>
        <dbReference type="ARBA" id="ARBA00007998"/>
    </source>
</evidence>
<dbReference type="PANTHER" id="PTHR34975">
    <property type="entry name" value="SPORE GERMINATION PROTEIN A2"/>
    <property type="match status" value="1"/>
</dbReference>
<organism evidence="9 10">
    <name type="scientific">Evansella cellulosilytica (strain ATCC 21833 / DSM 2522 / FERM P-1141 / JCM 9156 / N-4)</name>
    <name type="common">Bacillus cellulosilyticus</name>
    <dbReference type="NCBI Taxonomy" id="649639"/>
    <lineage>
        <taxon>Bacteria</taxon>
        <taxon>Bacillati</taxon>
        <taxon>Bacillota</taxon>
        <taxon>Bacilli</taxon>
        <taxon>Bacillales</taxon>
        <taxon>Bacillaceae</taxon>
        <taxon>Evansella</taxon>
    </lineage>
</organism>
<protein>
    <submittedName>
        <fullName evidence="9">Spore germination protein</fullName>
    </submittedName>
</protein>
<feature type="transmembrane region" description="Helical" evidence="8">
    <location>
        <begin position="78"/>
        <end position="96"/>
    </location>
</feature>
<dbReference type="OrthoDB" id="2829675at2"/>
<proteinExistence type="inferred from homology"/>
<keyword evidence="6 8" id="KW-1133">Transmembrane helix</keyword>
<evidence type="ECO:0000313" key="9">
    <source>
        <dbReference type="EMBL" id="ADU30309.1"/>
    </source>
</evidence>
<evidence type="ECO:0000256" key="5">
    <source>
        <dbReference type="ARBA" id="ARBA00022692"/>
    </source>
</evidence>
<feature type="transmembrane region" description="Helical" evidence="8">
    <location>
        <begin position="181"/>
        <end position="202"/>
    </location>
</feature>
<feature type="transmembrane region" description="Helical" evidence="8">
    <location>
        <begin position="302"/>
        <end position="320"/>
    </location>
</feature>
<evidence type="ECO:0000313" key="10">
    <source>
        <dbReference type="Proteomes" id="UP000001401"/>
    </source>
</evidence>
<dbReference type="EMBL" id="CP002394">
    <property type="protein sequence ID" value="ADU30309.1"/>
    <property type="molecule type" value="Genomic_DNA"/>
</dbReference>
<evidence type="ECO:0000256" key="4">
    <source>
        <dbReference type="ARBA" id="ARBA00022544"/>
    </source>
</evidence>
<feature type="transmembrane region" description="Helical" evidence="8">
    <location>
        <begin position="214"/>
        <end position="237"/>
    </location>
</feature>
<dbReference type="Pfam" id="PF03845">
    <property type="entry name" value="Spore_permease"/>
    <property type="match status" value="1"/>
</dbReference>
<dbReference type="Proteomes" id="UP000001401">
    <property type="component" value="Chromosome"/>
</dbReference>
<feature type="transmembrane region" description="Helical" evidence="8">
    <location>
        <begin position="12"/>
        <end position="31"/>
    </location>
</feature>
<name>E6U0Z7_EVAC2</name>
<dbReference type="AlphaFoldDB" id="E6U0Z7"/>
<dbReference type="KEGG" id="bco:Bcell_2047"/>
<reference evidence="9" key="1">
    <citation type="submission" date="2010-12" db="EMBL/GenBank/DDBJ databases">
        <title>Complete sequence of Bacillus cellulosilyticus DSM 2522.</title>
        <authorList>
            <consortium name="US DOE Joint Genome Institute"/>
            <person name="Lucas S."/>
            <person name="Copeland A."/>
            <person name="Lapidus A."/>
            <person name="Cheng J.-F."/>
            <person name="Bruce D."/>
            <person name="Goodwin L."/>
            <person name="Pitluck S."/>
            <person name="Chertkov O."/>
            <person name="Detter J.C."/>
            <person name="Han C."/>
            <person name="Tapia R."/>
            <person name="Land M."/>
            <person name="Hauser L."/>
            <person name="Jeffries C."/>
            <person name="Kyrpides N."/>
            <person name="Ivanova N."/>
            <person name="Mikhailova N."/>
            <person name="Brumm P."/>
            <person name="Mead D."/>
            <person name="Woyke T."/>
        </authorList>
    </citation>
    <scope>NUCLEOTIDE SEQUENCE [LARGE SCALE GENOMIC DNA]</scope>
    <source>
        <strain evidence="9">DSM 2522</strain>
    </source>
</reference>
<dbReference type="InterPro" id="IPR004761">
    <property type="entry name" value="Spore_GerAB"/>
</dbReference>
<feature type="transmembrane region" description="Helical" evidence="8">
    <location>
        <begin position="116"/>
        <end position="132"/>
    </location>
</feature>
<comment type="similarity">
    <text evidence="2">Belongs to the amino acid-polyamine-organocation (APC) superfamily. Spore germination protein (SGP) (TC 2.A.3.9) family.</text>
</comment>
<feature type="transmembrane region" description="Helical" evidence="8">
    <location>
        <begin position="332"/>
        <end position="353"/>
    </location>
</feature>
<evidence type="ECO:0000256" key="6">
    <source>
        <dbReference type="ARBA" id="ARBA00022989"/>
    </source>
</evidence>
<feature type="transmembrane region" description="Helical" evidence="8">
    <location>
        <begin position="144"/>
        <end position="161"/>
    </location>
</feature>
<keyword evidence="4" id="KW-0309">Germination</keyword>
<dbReference type="GO" id="GO:0009847">
    <property type="term" value="P:spore germination"/>
    <property type="evidence" value="ECO:0007669"/>
    <property type="project" value="InterPro"/>
</dbReference>
<dbReference type="eggNOG" id="COG0531">
    <property type="taxonomic scope" value="Bacteria"/>
</dbReference>
<evidence type="ECO:0000256" key="3">
    <source>
        <dbReference type="ARBA" id="ARBA00022448"/>
    </source>
</evidence>
<keyword evidence="3" id="KW-0813">Transport</keyword>
<evidence type="ECO:0000256" key="7">
    <source>
        <dbReference type="ARBA" id="ARBA00023136"/>
    </source>
</evidence>
<keyword evidence="10" id="KW-1185">Reference proteome</keyword>
<comment type="subcellular location">
    <subcellularLocation>
        <location evidence="1">Membrane</location>
        <topology evidence="1">Multi-pass membrane protein</topology>
    </subcellularLocation>
</comment>
<dbReference type="GO" id="GO:0016020">
    <property type="term" value="C:membrane"/>
    <property type="evidence" value="ECO:0007669"/>
    <property type="project" value="UniProtKB-SubCell"/>
</dbReference>
<feature type="transmembrane region" description="Helical" evidence="8">
    <location>
        <begin position="37"/>
        <end position="57"/>
    </location>
</feature>
<gene>
    <name evidence="9" type="ordered locus">Bcell_2047</name>
</gene>
<dbReference type="HOGENOM" id="CLU_047547_1_2_9"/>
<feature type="transmembrane region" description="Helical" evidence="8">
    <location>
        <begin position="268"/>
        <end position="290"/>
    </location>
</feature>
<dbReference type="RefSeq" id="WP_013488645.1">
    <property type="nucleotide sequence ID" value="NC_014829.1"/>
</dbReference>
<dbReference type="NCBIfam" id="TIGR00912">
    <property type="entry name" value="2A0309"/>
    <property type="match status" value="1"/>
</dbReference>
<sequence length="372" mass="41830">MKIQLSERQVMFLAGNAVIASSLVVLPQSLIDLALQNTWIIPIFIFLYVYILFNISLFGVGKLKSVKNVFSDKNKKNWGEKLIVVLFLIFIVHVVMRDLRVLSGFVETTLLPSTPLFAVTLLIIVCCTYIAWAGMEVVARFTELHFIIFIGIILFVPISLAGEIKLENFEPVLGMEIIPSLLSSSFIAISWFGESIVLLLIINMIAAPVKRIKWSFILGTTIGIALFSILLFTQIGVLGAEILRYSAYPTYTLVQQIRITEFLDRLDLVLVTLYFPTMFSKISLFIYGSYRCIELLLGETKKAVMIPIVLTIAICSMEIFSNKAVKLDFQIYSWPMLGLILQLSIAIGVVFIIKAENKKNKDKNGGYDQNNS</sequence>
<dbReference type="PANTHER" id="PTHR34975:SF2">
    <property type="entry name" value="SPORE GERMINATION PROTEIN A2"/>
    <property type="match status" value="1"/>
</dbReference>